<reference evidence="9 10" key="1">
    <citation type="submission" date="2013-11" db="EMBL/GenBank/DDBJ databases">
        <title>Genome sequencing of Stegodyphus mimosarum.</title>
        <authorList>
            <person name="Bechsgaard J."/>
        </authorList>
    </citation>
    <scope>NUCLEOTIDE SEQUENCE [LARGE SCALE GENOMIC DNA]</scope>
</reference>
<feature type="non-terminal residue" evidence="9">
    <location>
        <position position="78"/>
    </location>
</feature>
<dbReference type="FunFam" id="3.30.160.60:FF:000624">
    <property type="entry name" value="zinc finger protein 697"/>
    <property type="match status" value="1"/>
</dbReference>
<dbReference type="Pfam" id="PF13912">
    <property type="entry name" value="zf-C2H2_6"/>
    <property type="match status" value="1"/>
</dbReference>
<protein>
    <submittedName>
        <fullName evidence="9">Protein glass</fullName>
    </submittedName>
</protein>
<dbReference type="PROSITE" id="PS50157">
    <property type="entry name" value="ZINC_FINGER_C2H2_2"/>
    <property type="match status" value="2"/>
</dbReference>
<gene>
    <name evidence="9" type="ORF">X975_01642</name>
</gene>
<evidence type="ECO:0000256" key="5">
    <source>
        <dbReference type="ARBA" id="ARBA00022833"/>
    </source>
</evidence>
<keyword evidence="5" id="KW-0862">Zinc</keyword>
<evidence type="ECO:0000256" key="1">
    <source>
        <dbReference type="ARBA" id="ARBA00004123"/>
    </source>
</evidence>
<dbReference type="InterPro" id="IPR013087">
    <property type="entry name" value="Znf_C2H2_type"/>
</dbReference>
<comment type="subcellular location">
    <subcellularLocation>
        <location evidence="1">Nucleus</location>
    </subcellularLocation>
</comment>
<dbReference type="GO" id="GO:0008270">
    <property type="term" value="F:zinc ion binding"/>
    <property type="evidence" value="ECO:0007669"/>
    <property type="project" value="UniProtKB-KW"/>
</dbReference>
<organism evidence="9 10">
    <name type="scientific">Stegodyphus mimosarum</name>
    <name type="common">African social velvet spider</name>
    <dbReference type="NCBI Taxonomy" id="407821"/>
    <lineage>
        <taxon>Eukaryota</taxon>
        <taxon>Metazoa</taxon>
        <taxon>Ecdysozoa</taxon>
        <taxon>Arthropoda</taxon>
        <taxon>Chelicerata</taxon>
        <taxon>Arachnida</taxon>
        <taxon>Araneae</taxon>
        <taxon>Araneomorphae</taxon>
        <taxon>Entelegynae</taxon>
        <taxon>Eresoidea</taxon>
        <taxon>Eresidae</taxon>
        <taxon>Stegodyphus</taxon>
    </lineage>
</organism>
<sequence length="78" mass="9334">MLVEHAIKPGLISHLRTHSTERPYVCDVCKGSFRRKQSLTEHLKIHSNEYMYQCTVCSKKYRRKTELRKHFCTGYMDQ</sequence>
<evidence type="ECO:0000259" key="8">
    <source>
        <dbReference type="PROSITE" id="PS50157"/>
    </source>
</evidence>
<dbReference type="InterPro" id="IPR036236">
    <property type="entry name" value="Znf_C2H2_sf"/>
</dbReference>
<dbReference type="PANTHER" id="PTHR24394">
    <property type="entry name" value="ZINC FINGER PROTEIN"/>
    <property type="match status" value="1"/>
</dbReference>
<evidence type="ECO:0000256" key="4">
    <source>
        <dbReference type="ARBA" id="ARBA00022771"/>
    </source>
</evidence>
<accession>A0A087UC30</accession>
<evidence type="ECO:0000313" key="9">
    <source>
        <dbReference type="EMBL" id="KFM74919.1"/>
    </source>
</evidence>
<dbReference type="PANTHER" id="PTHR24394:SF29">
    <property type="entry name" value="MYONEURIN"/>
    <property type="match status" value="1"/>
</dbReference>
<evidence type="ECO:0000256" key="6">
    <source>
        <dbReference type="ARBA" id="ARBA00023242"/>
    </source>
</evidence>
<evidence type="ECO:0000313" key="10">
    <source>
        <dbReference type="Proteomes" id="UP000054359"/>
    </source>
</evidence>
<keyword evidence="3" id="KW-0677">Repeat</keyword>
<evidence type="ECO:0000256" key="7">
    <source>
        <dbReference type="PROSITE-ProRule" id="PRU00042"/>
    </source>
</evidence>
<keyword evidence="10" id="KW-1185">Reference proteome</keyword>
<evidence type="ECO:0000256" key="2">
    <source>
        <dbReference type="ARBA" id="ARBA00022723"/>
    </source>
</evidence>
<dbReference type="GO" id="GO:0000981">
    <property type="term" value="F:DNA-binding transcription factor activity, RNA polymerase II-specific"/>
    <property type="evidence" value="ECO:0007669"/>
    <property type="project" value="TreeGrafter"/>
</dbReference>
<dbReference type="PROSITE" id="PS00028">
    <property type="entry name" value="ZINC_FINGER_C2H2_1"/>
    <property type="match status" value="1"/>
</dbReference>
<dbReference type="SUPFAM" id="SSF57667">
    <property type="entry name" value="beta-beta-alpha zinc fingers"/>
    <property type="match status" value="1"/>
</dbReference>
<keyword evidence="2" id="KW-0479">Metal-binding</keyword>
<keyword evidence="4 7" id="KW-0863">Zinc-finger</keyword>
<dbReference type="OrthoDB" id="3437960at2759"/>
<dbReference type="Proteomes" id="UP000054359">
    <property type="component" value="Unassembled WGS sequence"/>
</dbReference>
<keyword evidence="6" id="KW-0539">Nucleus</keyword>
<dbReference type="Pfam" id="PF00096">
    <property type="entry name" value="zf-C2H2"/>
    <property type="match status" value="1"/>
</dbReference>
<dbReference type="AlphaFoldDB" id="A0A087UC30"/>
<proteinExistence type="predicted"/>
<evidence type="ECO:0000256" key="3">
    <source>
        <dbReference type="ARBA" id="ARBA00022737"/>
    </source>
</evidence>
<dbReference type="EMBL" id="KK119164">
    <property type="protein sequence ID" value="KFM74919.1"/>
    <property type="molecule type" value="Genomic_DNA"/>
</dbReference>
<feature type="domain" description="C2H2-type" evidence="8">
    <location>
        <begin position="52"/>
        <end position="70"/>
    </location>
</feature>
<feature type="domain" description="C2H2-type" evidence="8">
    <location>
        <begin position="24"/>
        <end position="51"/>
    </location>
</feature>
<dbReference type="STRING" id="407821.A0A087UC30"/>
<dbReference type="Gene3D" id="3.30.160.60">
    <property type="entry name" value="Classic Zinc Finger"/>
    <property type="match status" value="2"/>
</dbReference>
<name>A0A087UC30_STEMI</name>
<dbReference type="GO" id="GO:0005634">
    <property type="term" value="C:nucleus"/>
    <property type="evidence" value="ECO:0007669"/>
    <property type="project" value="UniProtKB-SubCell"/>
</dbReference>
<dbReference type="SMART" id="SM00355">
    <property type="entry name" value="ZnF_C2H2"/>
    <property type="match status" value="2"/>
</dbReference>